<accession>A0ABW2NYF7</accession>
<reference evidence="3" key="1">
    <citation type="journal article" date="2019" name="Int. J. Syst. Evol. Microbiol.">
        <title>The Global Catalogue of Microorganisms (GCM) 10K type strain sequencing project: providing services to taxonomists for standard genome sequencing and annotation.</title>
        <authorList>
            <consortium name="The Broad Institute Genomics Platform"/>
            <consortium name="The Broad Institute Genome Sequencing Center for Infectious Disease"/>
            <person name="Wu L."/>
            <person name="Ma J."/>
        </authorList>
    </citation>
    <scope>NUCLEOTIDE SEQUENCE [LARGE SCALE GENOMIC DNA]</scope>
    <source>
        <strain evidence="3">CECT 7649</strain>
    </source>
</reference>
<proteinExistence type="predicted"/>
<feature type="compositionally biased region" description="Basic and acidic residues" evidence="1">
    <location>
        <begin position="12"/>
        <end position="22"/>
    </location>
</feature>
<keyword evidence="3" id="KW-1185">Reference proteome</keyword>
<dbReference type="EMBL" id="JBHTCG010000005">
    <property type="protein sequence ID" value="MFC7382436.1"/>
    <property type="molecule type" value="Genomic_DNA"/>
</dbReference>
<gene>
    <name evidence="2" type="ORF">ACFQSB_09505</name>
</gene>
<feature type="region of interest" description="Disordered" evidence="1">
    <location>
        <begin position="1"/>
        <end position="22"/>
    </location>
</feature>
<dbReference type="Proteomes" id="UP001596496">
    <property type="component" value="Unassembled WGS sequence"/>
</dbReference>
<organism evidence="2 3">
    <name type="scientific">Sphaerisporangium rhizosphaerae</name>
    <dbReference type="NCBI Taxonomy" id="2269375"/>
    <lineage>
        <taxon>Bacteria</taxon>
        <taxon>Bacillati</taxon>
        <taxon>Actinomycetota</taxon>
        <taxon>Actinomycetes</taxon>
        <taxon>Streptosporangiales</taxon>
        <taxon>Streptosporangiaceae</taxon>
        <taxon>Sphaerisporangium</taxon>
    </lineage>
</organism>
<evidence type="ECO:0008006" key="4">
    <source>
        <dbReference type="Google" id="ProtNLM"/>
    </source>
</evidence>
<evidence type="ECO:0000313" key="2">
    <source>
        <dbReference type="EMBL" id="MFC7382436.1"/>
    </source>
</evidence>
<evidence type="ECO:0000313" key="3">
    <source>
        <dbReference type="Proteomes" id="UP001596496"/>
    </source>
</evidence>
<name>A0ABW2NYF7_9ACTN</name>
<sequence length="47" mass="5184">MGKNLDFFTAESLDKDSQELTDAERERLEELLGGATTRAPRAADRTG</sequence>
<protein>
    <recommendedName>
        <fullName evidence="4">Bacteriocin</fullName>
    </recommendedName>
</protein>
<evidence type="ECO:0000256" key="1">
    <source>
        <dbReference type="SAM" id="MobiDB-lite"/>
    </source>
</evidence>
<comment type="caution">
    <text evidence="2">The sequence shown here is derived from an EMBL/GenBank/DDBJ whole genome shotgun (WGS) entry which is preliminary data.</text>
</comment>
<dbReference type="RefSeq" id="WP_380825687.1">
    <property type="nucleotide sequence ID" value="NZ_JBHTCG010000005.1"/>
</dbReference>